<protein>
    <submittedName>
        <fullName evidence="3">RNA-binding protein</fullName>
    </submittedName>
</protein>
<reference evidence="3 4" key="1">
    <citation type="journal article" date="2015" name="Proc. Natl. Acad. Sci. U.S.A.">
        <title>The resurrection genome of Boea hygrometrica: A blueprint for survival of dehydration.</title>
        <authorList>
            <person name="Xiao L."/>
            <person name="Yang G."/>
            <person name="Zhang L."/>
            <person name="Yang X."/>
            <person name="Zhao S."/>
            <person name="Ji Z."/>
            <person name="Zhou Q."/>
            <person name="Hu M."/>
            <person name="Wang Y."/>
            <person name="Chen M."/>
            <person name="Xu Y."/>
            <person name="Jin H."/>
            <person name="Xiao X."/>
            <person name="Hu G."/>
            <person name="Bao F."/>
            <person name="Hu Y."/>
            <person name="Wan P."/>
            <person name="Li L."/>
            <person name="Deng X."/>
            <person name="Kuang T."/>
            <person name="Xiang C."/>
            <person name="Zhu J.K."/>
            <person name="Oliver M.J."/>
            <person name="He Y."/>
        </authorList>
    </citation>
    <scope>NUCLEOTIDE SEQUENCE [LARGE SCALE GENOMIC DNA]</scope>
    <source>
        <strain evidence="4">cv. XS01</strain>
    </source>
</reference>
<feature type="region of interest" description="Disordered" evidence="2">
    <location>
        <begin position="111"/>
        <end position="170"/>
    </location>
</feature>
<proteinExistence type="predicted"/>
<evidence type="ECO:0000256" key="2">
    <source>
        <dbReference type="SAM" id="MobiDB-lite"/>
    </source>
</evidence>
<evidence type="ECO:0000313" key="4">
    <source>
        <dbReference type="Proteomes" id="UP000250235"/>
    </source>
</evidence>
<keyword evidence="1" id="KW-0175">Coiled coil</keyword>
<feature type="compositionally biased region" description="Basic and acidic residues" evidence="2">
    <location>
        <begin position="140"/>
        <end position="170"/>
    </location>
</feature>
<feature type="coiled-coil region" evidence="1">
    <location>
        <begin position="304"/>
        <end position="331"/>
    </location>
</feature>
<dbReference type="Proteomes" id="UP000250235">
    <property type="component" value="Unassembled WGS sequence"/>
</dbReference>
<feature type="compositionally biased region" description="Polar residues" evidence="2">
    <location>
        <begin position="125"/>
        <end position="139"/>
    </location>
</feature>
<evidence type="ECO:0000256" key="1">
    <source>
        <dbReference type="SAM" id="Coils"/>
    </source>
</evidence>
<evidence type="ECO:0000313" key="3">
    <source>
        <dbReference type="EMBL" id="KZV51880.1"/>
    </source>
</evidence>
<accession>A0A2Z7CXT6</accession>
<keyword evidence="4" id="KW-1185">Reference proteome</keyword>
<dbReference type="EMBL" id="KQ991563">
    <property type="protein sequence ID" value="KZV51880.1"/>
    <property type="molecule type" value="Genomic_DNA"/>
</dbReference>
<organism evidence="3 4">
    <name type="scientific">Dorcoceras hygrometricum</name>
    <dbReference type="NCBI Taxonomy" id="472368"/>
    <lineage>
        <taxon>Eukaryota</taxon>
        <taxon>Viridiplantae</taxon>
        <taxon>Streptophyta</taxon>
        <taxon>Embryophyta</taxon>
        <taxon>Tracheophyta</taxon>
        <taxon>Spermatophyta</taxon>
        <taxon>Magnoliopsida</taxon>
        <taxon>eudicotyledons</taxon>
        <taxon>Gunneridae</taxon>
        <taxon>Pentapetalae</taxon>
        <taxon>asterids</taxon>
        <taxon>lamiids</taxon>
        <taxon>Lamiales</taxon>
        <taxon>Gesneriaceae</taxon>
        <taxon>Didymocarpoideae</taxon>
        <taxon>Trichosporeae</taxon>
        <taxon>Loxocarpinae</taxon>
        <taxon>Dorcoceras</taxon>
    </lineage>
</organism>
<dbReference type="AlphaFoldDB" id="A0A2Z7CXT6"/>
<gene>
    <name evidence="3" type="ORF">F511_13564</name>
</gene>
<name>A0A2Z7CXT6_9LAMI</name>
<sequence length="406" mass="45659">MSVSYATTHEGSHTALTSTRSELNLLRLPFFRNGNDPLEDFDYNDPRCNPLLRPAAARTPSHTTAHQPASCVCLTHFFTASVRKETLLYCLSAKDYIHFFNVSVRKTTQTSLTSQCERQLGRAGSKNSPATSKSGINSYDDSRPSAQLRKEGDNFAGRGHEKTDFEQAERMSGDYRHVENPGCDTDHGGLNEIAFTIAQDEQEGPIGGCPEGETFKIVNWVDNNDRAEKETDNVEGAIVIQSGHELPAQLTMTYTGQGVFAPIQIREINWALTTLTDRISSLDVMYTRMREDTNLARHHITQLRNQLTSAVDELEIKIDVLEATLSHLNRAYYVGRRNQIGAQSNWSRENQLRALKTNQQRESGQAGSGYQDVLVLRTNHFRTLRCADRPAEYKVLPIPAQRWLAR</sequence>